<dbReference type="RefSeq" id="WP_209557187.1">
    <property type="nucleotide sequence ID" value="NZ_JAEDXU010000004.1"/>
</dbReference>
<reference evidence="6 7" key="1">
    <citation type="submission" date="2020-12" db="EMBL/GenBank/DDBJ databases">
        <title>Vagococcus allomyrinae sp. nov. and Enterococcus lavae sp. nov., isolated from the larvae of Allomyrina dichotoma.</title>
        <authorList>
            <person name="Lee S.D."/>
        </authorList>
    </citation>
    <scope>NUCLEOTIDE SEQUENCE [LARGE SCALE GENOMIC DNA]</scope>
    <source>
        <strain evidence="6 7">BWM-S5</strain>
    </source>
</reference>
<name>A0ABS4CKP2_9ENTE</name>
<dbReference type="Proteomes" id="UP000673375">
    <property type="component" value="Unassembled WGS sequence"/>
</dbReference>
<evidence type="ECO:0000256" key="2">
    <source>
        <dbReference type="ARBA" id="ARBA00022801"/>
    </source>
</evidence>
<dbReference type="Pfam" id="PF19567">
    <property type="entry name" value="CpsB_CapC"/>
    <property type="match status" value="1"/>
</dbReference>
<evidence type="ECO:0000313" key="7">
    <source>
        <dbReference type="Proteomes" id="UP000673375"/>
    </source>
</evidence>
<evidence type="ECO:0000256" key="4">
    <source>
        <dbReference type="ARBA" id="ARBA00051722"/>
    </source>
</evidence>
<gene>
    <name evidence="6" type="ORF">I6N96_08685</name>
</gene>
<dbReference type="SUPFAM" id="SSF89550">
    <property type="entry name" value="PHP domain-like"/>
    <property type="match status" value="1"/>
</dbReference>
<dbReference type="InterPro" id="IPR016667">
    <property type="entry name" value="Caps_polysacc_synth_CpsB/CapC"/>
</dbReference>
<protein>
    <recommendedName>
        <fullName evidence="5">Tyrosine-protein phosphatase</fullName>
        <ecNumber evidence="5">3.1.3.48</ecNumber>
    </recommendedName>
</protein>
<keyword evidence="3 5" id="KW-0904">Protein phosphatase</keyword>
<comment type="catalytic activity">
    <reaction evidence="4 5">
        <text>O-phospho-L-tyrosyl-[protein] + H2O = L-tyrosyl-[protein] + phosphate</text>
        <dbReference type="Rhea" id="RHEA:10684"/>
        <dbReference type="Rhea" id="RHEA-COMP:10136"/>
        <dbReference type="Rhea" id="RHEA-COMP:20101"/>
        <dbReference type="ChEBI" id="CHEBI:15377"/>
        <dbReference type="ChEBI" id="CHEBI:43474"/>
        <dbReference type="ChEBI" id="CHEBI:46858"/>
        <dbReference type="ChEBI" id="CHEBI:61978"/>
        <dbReference type="EC" id="3.1.3.48"/>
    </reaction>
</comment>
<comment type="caution">
    <text evidence="6">The sequence shown here is derived from an EMBL/GenBank/DDBJ whole genome shotgun (WGS) entry which is preliminary data.</text>
</comment>
<comment type="similarity">
    <text evidence="1 5">Belongs to the metallo-dependent hydrolases superfamily. CpsB/CapC family.</text>
</comment>
<dbReference type="PANTHER" id="PTHR39181:SF1">
    <property type="entry name" value="TYROSINE-PROTEIN PHOSPHATASE YWQE"/>
    <property type="match status" value="1"/>
</dbReference>
<proteinExistence type="inferred from homology"/>
<evidence type="ECO:0000256" key="1">
    <source>
        <dbReference type="ARBA" id="ARBA00005750"/>
    </source>
</evidence>
<dbReference type="Gene3D" id="3.20.20.140">
    <property type="entry name" value="Metal-dependent hydrolases"/>
    <property type="match status" value="1"/>
</dbReference>
<evidence type="ECO:0000256" key="5">
    <source>
        <dbReference type="PIRNR" id="PIRNR016557"/>
    </source>
</evidence>
<evidence type="ECO:0000313" key="6">
    <source>
        <dbReference type="EMBL" id="MBP1046359.1"/>
    </source>
</evidence>
<dbReference type="EC" id="3.1.3.48" evidence="5"/>
<dbReference type="PANTHER" id="PTHR39181">
    <property type="entry name" value="TYROSINE-PROTEIN PHOSPHATASE YWQE"/>
    <property type="match status" value="1"/>
</dbReference>
<keyword evidence="7" id="KW-1185">Reference proteome</keyword>
<organism evidence="6 7">
    <name type="scientific">Enterococcus larvae</name>
    <dbReference type="NCBI Taxonomy" id="2794352"/>
    <lineage>
        <taxon>Bacteria</taxon>
        <taxon>Bacillati</taxon>
        <taxon>Bacillota</taxon>
        <taxon>Bacilli</taxon>
        <taxon>Lactobacillales</taxon>
        <taxon>Enterococcaceae</taxon>
        <taxon>Enterococcus</taxon>
    </lineage>
</organism>
<dbReference type="InterPro" id="IPR016195">
    <property type="entry name" value="Pol/histidinol_Pase-like"/>
</dbReference>
<dbReference type="PIRSF" id="PIRSF016557">
    <property type="entry name" value="Caps_synth_CpsB"/>
    <property type="match status" value="1"/>
</dbReference>
<keyword evidence="2 5" id="KW-0378">Hydrolase</keyword>
<dbReference type="EMBL" id="JAEDXU010000004">
    <property type="protein sequence ID" value="MBP1046359.1"/>
    <property type="molecule type" value="Genomic_DNA"/>
</dbReference>
<accession>A0ABS4CKP2</accession>
<evidence type="ECO:0000256" key="3">
    <source>
        <dbReference type="ARBA" id="ARBA00022912"/>
    </source>
</evidence>
<sequence length="254" mass="28812">MIDLHCHILPNVDDGAQNVEEAILMAESAVAQGIEHILCTPHHNNGRYSNPAAEVILKVQELQGLLDRRNIPLNLYEGQEVRISEDLVEKVLAGEILFADLNNTYVLIEFPFEEIPSYAEQVLFQLIQMGHRPIIVHPERNRGFIDDPNRLIPFIEMGSLAQVTAPSYVGVFGKEIETTAKELVASNLVHMIASDAHNTARRNFFMKRAFESIIQDHGKRKATALEFCARDVLNGDETEILPFKEVKRKKFRLF</sequence>